<dbReference type="EMBL" id="JAGZCZ010000008">
    <property type="protein sequence ID" value="MBS5520095.1"/>
    <property type="molecule type" value="Genomic_DNA"/>
</dbReference>
<comment type="caution">
    <text evidence="3">The sequence shown here is derived from an EMBL/GenBank/DDBJ whole genome shotgun (WGS) entry which is preliminary data.</text>
</comment>
<reference evidence="3" key="1">
    <citation type="submission" date="2021-02" db="EMBL/GenBank/DDBJ databases">
        <title>Infant gut strain persistence is associated with maternal origin, phylogeny, and functional potential including surface adhesion and iron acquisition.</title>
        <authorList>
            <person name="Lou Y.C."/>
        </authorList>
    </citation>
    <scope>NUCLEOTIDE SEQUENCE</scope>
    <source>
        <strain evidence="3">L3_106_000M1_dasL3_106_000M1_concoct_15</strain>
    </source>
</reference>
<evidence type="ECO:0000256" key="2">
    <source>
        <dbReference type="HAMAP-Rule" id="MF_01527"/>
    </source>
</evidence>
<name>A0A943EKN2_9FIRM</name>
<dbReference type="GO" id="GO:0003934">
    <property type="term" value="F:GTP cyclohydrolase I activity"/>
    <property type="evidence" value="ECO:0007669"/>
    <property type="project" value="UniProtKB-UniRule"/>
</dbReference>
<dbReference type="PANTHER" id="PTHR36445">
    <property type="entry name" value="GTP CYCLOHYDROLASE MPTA"/>
    <property type="match status" value="1"/>
</dbReference>
<dbReference type="HAMAP" id="MF_01527_B">
    <property type="entry name" value="GTP_cyclohydrol_B"/>
    <property type="match status" value="1"/>
</dbReference>
<comment type="pathway">
    <text evidence="2">Cofactor biosynthesis; 7,8-dihydroneopterin triphosphate biosynthesis; 7,8-dihydroneopterin triphosphate from GTP: step 1/1.</text>
</comment>
<dbReference type="Proteomes" id="UP000754226">
    <property type="component" value="Unassembled WGS sequence"/>
</dbReference>
<dbReference type="NCBIfam" id="NF010200">
    <property type="entry name" value="PRK13674.1-1"/>
    <property type="match status" value="1"/>
</dbReference>
<dbReference type="GO" id="GO:0046654">
    <property type="term" value="P:tetrahydrofolate biosynthetic process"/>
    <property type="evidence" value="ECO:0007669"/>
    <property type="project" value="UniProtKB-UniRule"/>
</dbReference>
<evidence type="ECO:0000256" key="1">
    <source>
        <dbReference type="ARBA" id="ARBA00022801"/>
    </source>
</evidence>
<dbReference type="AlphaFoldDB" id="A0A943EKN2"/>
<dbReference type="Gene3D" id="3.10.270.10">
    <property type="entry name" value="Urate Oxidase"/>
    <property type="match status" value="1"/>
</dbReference>
<gene>
    <name evidence="2" type="primary">folE2</name>
    <name evidence="3" type="ORF">KHX13_07190</name>
</gene>
<comment type="similarity">
    <text evidence="2">Belongs to the GTP cyclohydrolase IV family.</text>
</comment>
<protein>
    <recommendedName>
        <fullName evidence="2">GTP cyclohydrolase FolE2</fullName>
        <ecNumber evidence="2">3.5.4.16</ecNumber>
    </recommendedName>
</protein>
<accession>A0A943EKN2</accession>
<dbReference type="InterPro" id="IPR022838">
    <property type="entry name" value="GTP_cyclohydrolase_FolE2"/>
</dbReference>
<evidence type="ECO:0000313" key="4">
    <source>
        <dbReference type="Proteomes" id="UP000754226"/>
    </source>
</evidence>
<evidence type="ECO:0000313" key="3">
    <source>
        <dbReference type="EMBL" id="MBS5520095.1"/>
    </source>
</evidence>
<comment type="function">
    <text evidence="2">Converts GTP to 7,8-dihydroneopterin triphosphate.</text>
</comment>
<dbReference type="Pfam" id="PF02649">
    <property type="entry name" value="GCHY-1"/>
    <property type="match status" value="1"/>
</dbReference>
<dbReference type="PANTHER" id="PTHR36445:SF1">
    <property type="entry name" value="GTP CYCLOHYDROLASE MPTA"/>
    <property type="match status" value="1"/>
</dbReference>
<organism evidence="3 4">
    <name type="scientific">Acidaminococcus intestini</name>
    <dbReference type="NCBI Taxonomy" id="187327"/>
    <lineage>
        <taxon>Bacteria</taxon>
        <taxon>Bacillati</taxon>
        <taxon>Bacillota</taxon>
        <taxon>Negativicutes</taxon>
        <taxon>Acidaminococcales</taxon>
        <taxon>Acidaminococcaceae</taxon>
        <taxon>Acidaminococcus</taxon>
    </lineage>
</organism>
<comment type="catalytic activity">
    <reaction evidence="2">
        <text>GTP + H2O = 7,8-dihydroneopterin 3'-triphosphate + formate + H(+)</text>
        <dbReference type="Rhea" id="RHEA:17473"/>
        <dbReference type="ChEBI" id="CHEBI:15377"/>
        <dbReference type="ChEBI" id="CHEBI:15378"/>
        <dbReference type="ChEBI" id="CHEBI:15740"/>
        <dbReference type="ChEBI" id="CHEBI:37565"/>
        <dbReference type="ChEBI" id="CHEBI:58462"/>
        <dbReference type="EC" id="3.5.4.16"/>
    </reaction>
</comment>
<dbReference type="InterPro" id="IPR003801">
    <property type="entry name" value="GTP_cyclohydrolase_FolE2/MptA"/>
</dbReference>
<feature type="site" description="May be catalytically important" evidence="2">
    <location>
        <position position="144"/>
    </location>
</feature>
<sequence length="255" mass="29043">MLKDVQGQVDQRHIALKQVGIRDIRWPITLKDPHNGVQHSVAVISLGVNLPHEQRGTHMSRFVECLKEIGPIHPHDLEIVLDGLKEKLGAKKAMLDMRFPYFIEKKAPVSGNTGYLDISCHYHAEKGETFHLDVGVNVPIHTLCPCSKEISKYGAHNQRARAKITIRSTKPVWIEELVEIAEASASSPIFSLLKRPDEKFVTEEAYENPRFVEDAAREVALRLNQDERIEWYRVTVESEESIHNHNAFACVEKED</sequence>
<dbReference type="EC" id="3.5.4.16" evidence="2"/>
<proteinExistence type="inferred from homology"/>
<keyword evidence="1 2" id="KW-0378">Hydrolase</keyword>